<dbReference type="Proteomes" id="UP000073492">
    <property type="component" value="Unassembled WGS sequence"/>
</dbReference>
<feature type="region of interest" description="Disordered" evidence="1">
    <location>
        <begin position="447"/>
        <end position="469"/>
    </location>
</feature>
<proteinExistence type="predicted"/>
<dbReference type="OrthoDB" id="3638571at2759"/>
<comment type="caution">
    <text evidence="2">The sequence shown here is derived from an EMBL/GenBank/DDBJ whole genome shotgun (WGS) entry which is preliminary data.</text>
</comment>
<evidence type="ECO:0000313" key="3">
    <source>
        <dbReference type="Proteomes" id="UP000073492"/>
    </source>
</evidence>
<protein>
    <submittedName>
        <fullName evidence="2">Uncharacterized protein</fullName>
    </submittedName>
</protein>
<evidence type="ECO:0000256" key="1">
    <source>
        <dbReference type="SAM" id="MobiDB-lite"/>
    </source>
</evidence>
<keyword evidence="3" id="KW-1185">Reference proteome</keyword>
<name>A0A139IGV5_9PEZI</name>
<evidence type="ECO:0000313" key="2">
    <source>
        <dbReference type="EMBL" id="KXT13973.1"/>
    </source>
</evidence>
<feature type="compositionally biased region" description="Basic and acidic residues" evidence="1">
    <location>
        <begin position="447"/>
        <end position="459"/>
    </location>
</feature>
<organism evidence="2 3">
    <name type="scientific">Pseudocercospora musae</name>
    <dbReference type="NCBI Taxonomy" id="113226"/>
    <lineage>
        <taxon>Eukaryota</taxon>
        <taxon>Fungi</taxon>
        <taxon>Dikarya</taxon>
        <taxon>Ascomycota</taxon>
        <taxon>Pezizomycotina</taxon>
        <taxon>Dothideomycetes</taxon>
        <taxon>Dothideomycetidae</taxon>
        <taxon>Mycosphaerellales</taxon>
        <taxon>Mycosphaerellaceae</taxon>
        <taxon>Pseudocercospora</taxon>
    </lineage>
</organism>
<accession>A0A139IGV5</accession>
<dbReference type="AlphaFoldDB" id="A0A139IGV5"/>
<sequence length="469" mass="52804">MAAINVRELPTEWLNRIWYSIRGASDLLSSPFGWQHRESMKLNRQKVVLWAHDKQARMTPWGVQYLSPERGEWVPYLRGIRDATICGRWIREQPHQCINCGRSASCQSSAPRVGIPYCLGDLMYAVQNAHLADPSLDIMKDARLETRPPRNDSCRITELPTELLQHIITYLLPSNTTYHFFPARLDTTRSVHIVQKFTPQPAVKENASPPDGVMKRYQPVRYNTTDRPPATASAHLALAATCKRLQEEVNTSFFARNSFVLHITAGTIENTVRSRDFRQFQTWTRILPNSAKDAQSLAWPITARAASYMRNLTLIISLPPAPVSTDIDILEAKVSHAMAALSAARHLDSLTIDFQQSKQKRDKRYTAQILKIDSLKAEVDGNGKLTIALHDPNVQPVRTWNKAQRVLKPLLQGPKDVKKVVLSGPISDDLVEALQEALKTAAPVEASKRAAAKEEESPHVARAAKKRRI</sequence>
<dbReference type="EMBL" id="LFZO01000097">
    <property type="protein sequence ID" value="KXT13973.1"/>
    <property type="molecule type" value="Genomic_DNA"/>
</dbReference>
<reference evidence="2 3" key="1">
    <citation type="submission" date="2015-07" db="EMBL/GenBank/DDBJ databases">
        <title>Comparative genomics of the Sigatoka disease complex on banana suggests a link between parallel evolutionary changes in Pseudocercospora fijiensis and Pseudocercospora eumusae and increased virulence on the banana host.</title>
        <authorList>
            <person name="Chang T.-C."/>
            <person name="Salvucci A."/>
            <person name="Crous P.W."/>
            <person name="Stergiopoulos I."/>
        </authorList>
    </citation>
    <scope>NUCLEOTIDE SEQUENCE [LARGE SCALE GENOMIC DNA]</scope>
    <source>
        <strain evidence="2 3">CBS 116634</strain>
    </source>
</reference>
<gene>
    <name evidence="2" type="ORF">AC579_8839</name>
</gene>